<protein>
    <recommendedName>
        <fullName evidence="4">Yip1 domain-containing protein</fullName>
    </recommendedName>
</protein>
<proteinExistence type="predicted"/>
<feature type="transmembrane region" description="Helical" evidence="2">
    <location>
        <begin position="85"/>
        <end position="106"/>
    </location>
</feature>
<name>A0A382AVF0_9ZZZZ</name>
<feature type="transmembrane region" description="Helical" evidence="2">
    <location>
        <begin position="176"/>
        <end position="200"/>
    </location>
</feature>
<evidence type="ECO:0000256" key="1">
    <source>
        <dbReference type="SAM" id="MobiDB-lite"/>
    </source>
</evidence>
<keyword evidence="2" id="KW-0812">Transmembrane</keyword>
<keyword evidence="2" id="KW-0472">Membrane</keyword>
<feature type="region of interest" description="Disordered" evidence="1">
    <location>
        <begin position="1"/>
        <end position="21"/>
    </location>
</feature>
<organism evidence="3">
    <name type="scientific">marine metagenome</name>
    <dbReference type="NCBI Taxonomy" id="408172"/>
    <lineage>
        <taxon>unclassified sequences</taxon>
        <taxon>metagenomes</taxon>
        <taxon>ecological metagenomes</taxon>
    </lineage>
</organism>
<dbReference type="AlphaFoldDB" id="A0A382AVF0"/>
<feature type="transmembrane region" description="Helical" evidence="2">
    <location>
        <begin position="50"/>
        <end position="73"/>
    </location>
</feature>
<keyword evidence="2" id="KW-1133">Transmembrane helix</keyword>
<sequence>MAKSTKKSPKQNEPDNNSQQLRSPSLVEYGFRAATLDSSIFPAFRSKAELVLHSLGSVAATGLSLAIWVQYSGNSPLPTGGLNSIYPVLVSFSTVMVGWMMWAFVAKAICNMMGSEIDFRSSMRSIGIAYSPGVFLVFGSIPLIGSYLFLIISVWLMATVTRAIASANNVTLVKAIIPGFLGWLMSWILLMGWMVIYPFALV</sequence>
<reference evidence="3" key="1">
    <citation type="submission" date="2018-05" db="EMBL/GenBank/DDBJ databases">
        <authorList>
            <person name="Lanie J.A."/>
            <person name="Ng W.-L."/>
            <person name="Kazmierczak K.M."/>
            <person name="Andrzejewski T.M."/>
            <person name="Davidsen T.M."/>
            <person name="Wayne K.J."/>
            <person name="Tettelin H."/>
            <person name="Glass J.I."/>
            <person name="Rusch D."/>
            <person name="Podicherti R."/>
            <person name="Tsui H.-C.T."/>
            <person name="Winkler M.E."/>
        </authorList>
    </citation>
    <scope>NUCLEOTIDE SEQUENCE</scope>
</reference>
<dbReference type="EMBL" id="UINC01026953">
    <property type="protein sequence ID" value="SVB05334.1"/>
    <property type="molecule type" value="Genomic_DNA"/>
</dbReference>
<evidence type="ECO:0000256" key="2">
    <source>
        <dbReference type="SAM" id="Phobius"/>
    </source>
</evidence>
<accession>A0A382AVF0</accession>
<evidence type="ECO:0008006" key="4">
    <source>
        <dbReference type="Google" id="ProtNLM"/>
    </source>
</evidence>
<evidence type="ECO:0000313" key="3">
    <source>
        <dbReference type="EMBL" id="SVB05334.1"/>
    </source>
</evidence>
<gene>
    <name evidence="3" type="ORF">METZ01_LOCUS158188</name>
</gene>
<feature type="transmembrane region" description="Helical" evidence="2">
    <location>
        <begin position="127"/>
        <end position="156"/>
    </location>
</feature>